<dbReference type="KEGG" id="sand:H3309_02405"/>
<name>A0A7G5IJ32_9SPHN</name>
<dbReference type="EMBL" id="CP059851">
    <property type="protein sequence ID" value="QMW23374.1"/>
    <property type="molecule type" value="Genomic_DNA"/>
</dbReference>
<dbReference type="Proteomes" id="UP000515292">
    <property type="component" value="Chromosome"/>
</dbReference>
<feature type="domain" description="HTH cro/C1-type" evidence="1">
    <location>
        <begin position="5"/>
        <end position="61"/>
    </location>
</feature>
<gene>
    <name evidence="2" type="ORF">H3309_02405</name>
</gene>
<dbReference type="Pfam" id="PF13560">
    <property type="entry name" value="HTH_31"/>
    <property type="match status" value="1"/>
</dbReference>
<accession>A0A7G5IJ32</accession>
<evidence type="ECO:0000313" key="2">
    <source>
        <dbReference type="EMBL" id="QMW23374.1"/>
    </source>
</evidence>
<dbReference type="CDD" id="cd00093">
    <property type="entry name" value="HTH_XRE"/>
    <property type="match status" value="1"/>
</dbReference>
<proteinExistence type="predicted"/>
<sequence>MQSRVRDLRRSKGLTLADVAARCTPPTTAVTIGRLETGARILTLPWVNRIAAALQVNPAELLHNEDDPEIPVAATLTADGAEALTSPLMLAKPAAPAKPVGLTVESSVGDYRAGDQLWLETLQPEHFARAVNTDVLVPRPVGRFVFGRLIALEGNKLQVQPHRPGARQIIVADAPWLATTKTLIRRL</sequence>
<dbReference type="Gene3D" id="1.10.260.40">
    <property type="entry name" value="lambda repressor-like DNA-binding domains"/>
    <property type="match status" value="1"/>
</dbReference>
<dbReference type="SUPFAM" id="SSF47413">
    <property type="entry name" value="lambda repressor-like DNA-binding domains"/>
    <property type="match status" value="1"/>
</dbReference>
<reference evidence="2 3" key="1">
    <citation type="submission" date="2020-07" db="EMBL/GenBank/DDBJ databases">
        <title>Complete genome sequence for Sandaracinobacter sp. M6.</title>
        <authorList>
            <person name="Tang Y."/>
            <person name="Liu Q."/>
            <person name="Guo Z."/>
            <person name="Lei P."/>
            <person name="Huang B."/>
        </authorList>
    </citation>
    <scope>NUCLEOTIDE SEQUENCE [LARGE SCALE GENOMIC DNA]</scope>
    <source>
        <strain evidence="2 3">M6</strain>
    </source>
</reference>
<dbReference type="InterPro" id="IPR010982">
    <property type="entry name" value="Lambda_DNA-bd_dom_sf"/>
</dbReference>
<organism evidence="2 3">
    <name type="scientific">Sandaracinobacteroides saxicola</name>
    <dbReference type="NCBI Taxonomy" id="2759707"/>
    <lineage>
        <taxon>Bacteria</taxon>
        <taxon>Pseudomonadati</taxon>
        <taxon>Pseudomonadota</taxon>
        <taxon>Alphaproteobacteria</taxon>
        <taxon>Sphingomonadales</taxon>
        <taxon>Sphingosinicellaceae</taxon>
        <taxon>Sandaracinobacteroides</taxon>
    </lineage>
</organism>
<evidence type="ECO:0000313" key="3">
    <source>
        <dbReference type="Proteomes" id="UP000515292"/>
    </source>
</evidence>
<protein>
    <submittedName>
        <fullName evidence="2">Helix-turn-helix transcriptional regulator</fullName>
    </submittedName>
</protein>
<dbReference type="AlphaFoldDB" id="A0A7G5IJ32"/>
<dbReference type="InterPro" id="IPR001387">
    <property type="entry name" value="Cro/C1-type_HTH"/>
</dbReference>
<dbReference type="GO" id="GO:0003677">
    <property type="term" value="F:DNA binding"/>
    <property type="evidence" value="ECO:0007669"/>
    <property type="project" value="InterPro"/>
</dbReference>
<dbReference type="SMART" id="SM00530">
    <property type="entry name" value="HTH_XRE"/>
    <property type="match status" value="1"/>
</dbReference>
<evidence type="ECO:0000259" key="1">
    <source>
        <dbReference type="PROSITE" id="PS50943"/>
    </source>
</evidence>
<dbReference type="RefSeq" id="WP_182297166.1">
    <property type="nucleotide sequence ID" value="NZ_CP059851.1"/>
</dbReference>
<keyword evidence="3" id="KW-1185">Reference proteome</keyword>
<dbReference type="PROSITE" id="PS50943">
    <property type="entry name" value="HTH_CROC1"/>
    <property type="match status" value="1"/>
</dbReference>